<name>A0A832EK00_9BACT</name>
<evidence type="ECO:0000256" key="2">
    <source>
        <dbReference type="ARBA" id="ARBA00022643"/>
    </source>
</evidence>
<dbReference type="AlphaFoldDB" id="A0A832EK00"/>
<sequence>MVGTRWNGGLSPWGAVRDRTCEGKEHHFMQTLLGLVASPRKFGNSEIFIKEIHRCLEGSWNLRLVRLPELDIRPCLACYQCLFGPMRCVQKDDLALVLEEMVRADALVVAAPTYFLGANASLKRLLDRGLSFYAHIDALWGKPAVGVAIAGVAGLEGYTKLVVDSFLKLVLADHRGSEVVYGALPGEVLLGDEGPAAARKLARALEHGAEVPDSKAPRCPLCGGDTFRFLAPADPNGPGVHRIRCMTCSSDGTLRWNGASFALETIRGEHPLFLTREDTVAHLKWLQSMKDLFMEQRDRLKAVTRAYKDTGTWVRPENK</sequence>
<dbReference type="Gene3D" id="3.40.50.360">
    <property type="match status" value="1"/>
</dbReference>
<dbReference type="InterPro" id="IPR005025">
    <property type="entry name" value="FMN_Rdtase-like_dom"/>
</dbReference>
<organism evidence="4">
    <name type="scientific">Desulfacinum infernum</name>
    <dbReference type="NCBI Taxonomy" id="35837"/>
    <lineage>
        <taxon>Bacteria</taxon>
        <taxon>Pseudomonadati</taxon>
        <taxon>Thermodesulfobacteriota</taxon>
        <taxon>Syntrophobacteria</taxon>
        <taxon>Syntrophobacterales</taxon>
        <taxon>Syntrophobacteraceae</taxon>
        <taxon>Desulfacinum</taxon>
    </lineage>
</organism>
<dbReference type="GO" id="GO:0016491">
    <property type="term" value="F:oxidoreductase activity"/>
    <property type="evidence" value="ECO:0007669"/>
    <property type="project" value="InterPro"/>
</dbReference>
<proteinExistence type="predicted"/>
<dbReference type="PANTHER" id="PTHR43278">
    <property type="entry name" value="NAD(P)H-DEPENDENT FMN-CONTAINING OXIDOREDUCTASE YWQN-RELATED"/>
    <property type="match status" value="1"/>
</dbReference>
<reference evidence="4" key="1">
    <citation type="journal article" date="2020" name="mSystems">
        <title>Genome- and Community-Level Interaction Insights into Carbon Utilization and Element Cycling Functions of Hydrothermarchaeota in Hydrothermal Sediment.</title>
        <authorList>
            <person name="Zhou Z."/>
            <person name="Liu Y."/>
            <person name="Xu W."/>
            <person name="Pan J."/>
            <person name="Luo Z.H."/>
            <person name="Li M."/>
        </authorList>
    </citation>
    <scope>NUCLEOTIDE SEQUENCE [LARGE SCALE GENOMIC DNA]</scope>
    <source>
        <strain evidence="4">SpSt-456</strain>
    </source>
</reference>
<feature type="domain" description="NADPH-dependent FMN reductase-like" evidence="3">
    <location>
        <begin position="32"/>
        <end position="154"/>
    </location>
</feature>
<dbReference type="SUPFAM" id="SSF52218">
    <property type="entry name" value="Flavoproteins"/>
    <property type="match status" value="1"/>
</dbReference>
<accession>A0A832EK00</accession>
<gene>
    <name evidence="4" type="ORF">ENS06_12195</name>
</gene>
<keyword evidence="1" id="KW-0285">Flavoprotein</keyword>
<dbReference type="PANTHER" id="PTHR43278:SF1">
    <property type="entry name" value="IRON-SULFUR FLAVOPROTEIN MJ1083"/>
    <property type="match status" value="1"/>
</dbReference>
<evidence type="ECO:0000313" key="4">
    <source>
        <dbReference type="EMBL" id="HFK98064.1"/>
    </source>
</evidence>
<protein>
    <submittedName>
        <fullName evidence="4">Flavodoxin family protein</fullName>
    </submittedName>
</protein>
<dbReference type="InterPro" id="IPR029039">
    <property type="entry name" value="Flavoprotein-like_sf"/>
</dbReference>
<comment type="caution">
    <text evidence="4">The sequence shown here is derived from an EMBL/GenBank/DDBJ whole genome shotgun (WGS) entry which is preliminary data.</text>
</comment>
<dbReference type="Pfam" id="PF03358">
    <property type="entry name" value="FMN_red"/>
    <property type="match status" value="1"/>
</dbReference>
<evidence type="ECO:0000256" key="1">
    <source>
        <dbReference type="ARBA" id="ARBA00022630"/>
    </source>
</evidence>
<dbReference type="InterPro" id="IPR051796">
    <property type="entry name" value="ISF_SsuE-like"/>
</dbReference>
<dbReference type="EMBL" id="DSTK01000036">
    <property type="protein sequence ID" value="HFK98064.1"/>
    <property type="molecule type" value="Genomic_DNA"/>
</dbReference>
<evidence type="ECO:0000259" key="3">
    <source>
        <dbReference type="Pfam" id="PF03358"/>
    </source>
</evidence>
<keyword evidence="2" id="KW-0288">FMN</keyword>